<sequence length="77" mass="8863">MGLGQCQLKLNLIEDARKTFLRVLELPSICPEGSSPKVVLDIFITYLTYATKKEQETNHVLHTLVQRSEPSVKYMLW</sequence>
<dbReference type="EMBL" id="AP022557">
    <property type="protein sequence ID" value="BBW96216.1"/>
    <property type="molecule type" value="Genomic_DNA"/>
</dbReference>
<keyword evidence="2" id="KW-1185">Reference proteome</keyword>
<accession>A0A679FR62</accession>
<evidence type="ECO:0000313" key="1">
    <source>
        <dbReference type="EMBL" id="BBW96216.1"/>
    </source>
</evidence>
<reference evidence="2" key="1">
    <citation type="journal article" date="2020" name="Microbiol. Resour. Announc.">
        <title>Complete Genome Sequence of Geobacillus sp. Strain E55-1, Isolated from Mine Geyser in Japan.</title>
        <authorList>
            <person name="Miyazaki K."/>
            <person name="Hase E."/>
            <person name="Tokito N."/>
        </authorList>
    </citation>
    <scope>NUCLEOTIDE SEQUENCE [LARGE SCALE GENOMIC DNA]</scope>
    <source>
        <strain evidence="2">E55-1</strain>
    </source>
</reference>
<organism evidence="1 2">
    <name type="scientific">Geobacillus subterraneus</name>
    <dbReference type="NCBI Taxonomy" id="129338"/>
    <lineage>
        <taxon>Bacteria</taxon>
        <taxon>Bacillati</taxon>
        <taxon>Bacillota</taxon>
        <taxon>Bacilli</taxon>
        <taxon>Bacillales</taxon>
        <taxon>Anoxybacillaceae</taxon>
        <taxon>Geobacillus</taxon>
    </lineage>
</organism>
<evidence type="ECO:0000313" key="2">
    <source>
        <dbReference type="Proteomes" id="UP000501421"/>
    </source>
</evidence>
<dbReference type="AlphaFoldDB" id="A0A679FR62"/>
<proteinExistence type="predicted"/>
<gene>
    <name evidence="1" type="ORF">GsuE55_10490</name>
</gene>
<protein>
    <submittedName>
        <fullName evidence="1">Uncharacterized protein</fullName>
    </submittedName>
</protein>
<name>A0A679FR62_9BACL</name>
<dbReference type="Proteomes" id="UP000501421">
    <property type="component" value="Chromosome"/>
</dbReference>